<keyword evidence="2" id="KW-0808">Transferase</keyword>
<dbReference type="Proteomes" id="UP000028059">
    <property type="component" value="Unassembled WGS sequence"/>
</dbReference>
<keyword evidence="3" id="KW-1185">Reference proteome</keyword>
<reference evidence="2 3" key="1">
    <citation type="submission" date="2014-06" db="EMBL/GenBank/DDBJ databases">
        <authorList>
            <person name="Ngugi D.K."/>
            <person name="Blom J."/>
            <person name="Alam I."/>
            <person name="Rashid M."/>
            <person name="Ba Alawi W."/>
            <person name="Zhang G."/>
            <person name="Hikmawan T."/>
            <person name="Guan Y."/>
            <person name="Antunes A."/>
            <person name="Siam R."/>
            <person name="ElDorry H."/>
            <person name="Bajic V."/>
            <person name="Stingl U."/>
        </authorList>
    </citation>
    <scope>NUCLEOTIDE SEQUENCE [LARGE SCALE GENOMIC DNA]</scope>
    <source>
        <strain evidence="2">SCGC AAA799-N04</strain>
    </source>
</reference>
<dbReference type="GO" id="GO:0032259">
    <property type="term" value="P:methylation"/>
    <property type="evidence" value="ECO:0007669"/>
    <property type="project" value="UniProtKB-KW"/>
</dbReference>
<dbReference type="GO" id="GO:0016787">
    <property type="term" value="F:hydrolase activity"/>
    <property type="evidence" value="ECO:0007669"/>
    <property type="project" value="UniProtKB-KW"/>
</dbReference>
<dbReference type="PANTHER" id="PTHR33594">
    <property type="entry name" value="SUPERFAMILY HYDROLASE, PUTATIVE (AFU_ORTHOLOGUE AFUA_1G03035)-RELATED"/>
    <property type="match status" value="1"/>
</dbReference>
<dbReference type="Gene3D" id="1.10.3210.50">
    <property type="match status" value="1"/>
</dbReference>
<dbReference type="PROSITE" id="PS51831">
    <property type="entry name" value="HD"/>
    <property type="match status" value="1"/>
</dbReference>
<dbReference type="InterPro" id="IPR006675">
    <property type="entry name" value="HDIG_dom"/>
</dbReference>
<dbReference type="PATRIC" id="fig|1502293.3.peg.1131"/>
<sequence>MKVLELLKKDVKKIMENDPAHDYEHIMRVYKNAQKICKKEKANEKLVLSAALLHDIVSYPKSDKRSKMSSIESAKKSKQILKKYDFDENEITIVSDAIRDHSFSQKKTPKTIEGKILQDSDRLDALGAIGIARVFATGGSLKRPFYNIDDPFCKKRNPDDKIWTVDHFFQKLLKLESLMNTKSGKIEAKRRTRILKEYLKQLKQEV</sequence>
<dbReference type="InterPro" id="IPR006674">
    <property type="entry name" value="HD_domain"/>
</dbReference>
<keyword evidence="2" id="KW-0489">Methyltransferase</keyword>
<comment type="caution">
    <text evidence="2">The sequence shown here is derived from an EMBL/GenBank/DDBJ whole genome shotgun (WGS) entry which is preliminary data.</text>
</comment>
<dbReference type="PANTHER" id="PTHR33594:SF1">
    <property type="entry name" value="HD_PDEASE DOMAIN-CONTAINING PROTEIN"/>
    <property type="match status" value="1"/>
</dbReference>
<dbReference type="AlphaFoldDB" id="A0A081RME7"/>
<dbReference type="InterPro" id="IPR003607">
    <property type="entry name" value="HD/PDEase_dom"/>
</dbReference>
<organism evidence="2 3">
    <name type="scientific">Marine Group I thaumarchaeote SCGC AAA799-N04</name>
    <dbReference type="NCBI Taxonomy" id="1502293"/>
    <lineage>
        <taxon>Archaea</taxon>
        <taxon>Nitrososphaerota</taxon>
        <taxon>Marine Group I</taxon>
    </lineage>
</organism>
<evidence type="ECO:0000259" key="1">
    <source>
        <dbReference type="PROSITE" id="PS51831"/>
    </source>
</evidence>
<dbReference type="SMART" id="SM00471">
    <property type="entry name" value="HDc"/>
    <property type="match status" value="1"/>
</dbReference>
<accession>A0A081RME7</accession>
<name>A0A081RME7_9ARCH</name>
<dbReference type="GO" id="GO:0106059">
    <property type="term" value="F:tRNA (cytidine(56)-2'-O)-methyltransferase activity"/>
    <property type="evidence" value="ECO:0007669"/>
    <property type="project" value="UniProtKB-EC"/>
</dbReference>
<dbReference type="NCBIfam" id="TIGR00277">
    <property type="entry name" value="HDIG"/>
    <property type="match status" value="1"/>
</dbReference>
<keyword evidence="2" id="KW-0378">Hydrolase</keyword>
<evidence type="ECO:0000313" key="2">
    <source>
        <dbReference type="EMBL" id="KEQ56370.1"/>
    </source>
</evidence>
<feature type="domain" description="HD" evidence="1">
    <location>
        <begin position="22"/>
        <end position="126"/>
    </location>
</feature>
<proteinExistence type="predicted"/>
<dbReference type="EMBL" id="JOKN01000021">
    <property type="protein sequence ID" value="KEQ56370.1"/>
    <property type="molecule type" value="Genomic_DNA"/>
</dbReference>
<dbReference type="Pfam" id="PF01966">
    <property type="entry name" value="HD"/>
    <property type="match status" value="1"/>
</dbReference>
<dbReference type="EC" id="2.1.1.206" evidence="2"/>
<dbReference type="SUPFAM" id="SSF109604">
    <property type="entry name" value="HD-domain/PDEase-like"/>
    <property type="match status" value="1"/>
</dbReference>
<dbReference type="CDD" id="cd00077">
    <property type="entry name" value="HDc"/>
    <property type="match status" value="1"/>
</dbReference>
<protein>
    <submittedName>
        <fullName evidence="2">Putative HD superfamily hydrolase ral function prediction only protein</fullName>
        <ecNumber evidence="2">2.1.1.206</ecNumber>
    </submittedName>
</protein>
<gene>
    <name evidence="2" type="ORF">AAA799N04_01221</name>
</gene>
<evidence type="ECO:0000313" key="3">
    <source>
        <dbReference type="Proteomes" id="UP000028059"/>
    </source>
</evidence>